<feature type="binding site" evidence="8">
    <location>
        <begin position="69"/>
        <end position="70"/>
    </location>
    <ligand>
        <name>substrate</name>
    </ligand>
</feature>
<feature type="active site" evidence="9">
    <location>
        <position position="68"/>
    </location>
</feature>
<feature type="binding site" evidence="8">
    <location>
        <position position="59"/>
    </location>
    <ligand>
        <name>substrate</name>
    </ligand>
</feature>
<reference evidence="10" key="1">
    <citation type="submission" date="2022-08" db="EMBL/GenBank/DDBJ databases">
        <authorList>
            <person name="Wang H."/>
        </authorList>
    </citation>
    <scope>NUCLEOTIDE SEQUENCE</scope>
    <source>
        <strain evidence="10">PS10</strain>
    </source>
</reference>
<dbReference type="PROSITE" id="PS01326">
    <property type="entry name" value="DAP_EPIMERASE"/>
    <property type="match status" value="1"/>
</dbReference>
<evidence type="ECO:0000313" key="10">
    <source>
        <dbReference type="EMBL" id="MDL0089084.1"/>
    </source>
</evidence>
<evidence type="ECO:0000256" key="4">
    <source>
        <dbReference type="ARBA" id="ARBA00022605"/>
    </source>
</evidence>
<dbReference type="InterPro" id="IPR001653">
    <property type="entry name" value="DAP_epimerase_DapF"/>
</dbReference>
<evidence type="ECO:0000256" key="1">
    <source>
        <dbReference type="ARBA" id="ARBA00005196"/>
    </source>
</evidence>
<feature type="active site" description="Proton donor" evidence="8">
    <location>
        <position position="68"/>
    </location>
</feature>
<dbReference type="PANTHER" id="PTHR31689">
    <property type="entry name" value="DIAMINOPIMELATE EPIMERASE, CHLOROPLASTIC"/>
    <property type="match status" value="1"/>
</dbReference>
<evidence type="ECO:0000256" key="3">
    <source>
        <dbReference type="ARBA" id="ARBA00013080"/>
    </source>
</evidence>
<proteinExistence type="inferred from homology"/>
<feature type="site" description="Could be important to modulate the pK values of the two catalytic cysteine residues" evidence="8">
    <location>
        <position position="180"/>
    </location>
</feature>
<dbReference type="EMBL" id="JANURM010000007">
    <property type="protein sequence ID" value="MDL0089084.1"/>
    <property type="molecule type" value="Genomic_DNA"/>
</dbReference>
<protein>
    <recommendedName>
        <fullName evidence="3 8">Diaminopimelate epimerase</fullName>
        <shortName evidence="8">DAP epimerase</shortName>
        <ecNumber evidence="3 8">5.1.1.7</ecNumber>
    </recommendedName>
    <alternativeName>
        <fullName evidence="8">PLP-independent amino acid racemase</fullName>
    </alternativeName>
</protein>
<keyword evidence="8" id="KW-0963">Cytoplasm</keyword>
<dbReference type="RefSeq" id="WP_284937742.1">
    <property type="nucleotide sequence ID" value="NZ_JANURM010000007.1"/>
</dbReference>
<evidence type="ECO:0000256" key="6">
    <source>
        <dbReference type="ARBA" id="ARBA00023235"/>
    </source>
</evidence>
<dbReference type="Pfam" id="PF01678">
    <property type="entry name" value="DAP_epimerase"/>
    <property type="match status" value="2"/>
</dbReference>
<feature type="site" description="Could be important to modulate the pK values of the two catalytic cysteine residues" evidence="8">
    <location>
        <position position="137"/>
    </location>
</feature>
<comment type="subunit">
    <text evidence="8">Homodimer.</text>
</comment>
<dbReference type="PANTHER" id="PTHR31689:SF0">
    <property type="entry name" value="DIAMINOPIMELATE EPIMERASE"/>
    <property type="match status" value="1"/>
</dbReference>
<dbReference type="InterPro" id="IPR018510">
    <property type="entry name" value="DAP_epimerase_AS"/>
</dbReference>
<keyword evidence="6 8" id="KW-0413">Isomerase</keyword>
<dbReference type="NCBIfam" id="TIGR00652">
    <property type="entry name" value="DapF"/>
    <property type="match status" value="1"/>
</dbReference>
<comment type="caution">
    <text evidence="10">The sequence shown here is derived from an EMBL/GenBank/DDBJ whole genome shotgun (WGS) entry which is preliminary data.</text>
</comment>
<name>A0ABT7HQA8_9BACT</name>
<dbReference type="Proteomes" id="UP001173801">
    <property type="component" value="Unassembled WGS sequence"/>
</dbReference>
<comment type="function">
    <text evidence="8">Catalyzes the stereoinversion of LL-2,6-diaminopimelate (L,L-DAP) to meso-diaminopimelate (meso-DAP), a precursor of L-lysine and an essential component of the bacterial peptidoglycan.</text>
</comment>
<dbReference type="GO" id="GO:0008837">
    <property type="term" value="F:diaminopimelate epimerase activity"/>
    <property type="evidence" value="ECO:0007669"/>
    <property type="project" value="UniProtKB-EC"/>
</dbReference>
<keyword evidence="4 8" id="KW-0028">Amino-acid biosynthesis</keyword>
<keyword evidence="11" id="KW-1185">Reference proteome</keyword>
<feature type="active site" description="Proton acceptor" evidence="8">
    <location>
        <position position="190"/>
    </location>
</feature>
<reference evidence="10" key="2">
    <citation type="journal article" date="2023" name="Microorganisms">
        <title>Isolation and Genomic Characteristics of Cat-Borne Campylobacter felis sp. nov. and Sheep-Borne Campylobacter ovis sp. nov.</title>
        <authorList>
            <person name="Wang H."/>
            <person name="Li Y."/>
            <person name="Gu Y."/>
            <person name="Zhou G."/>
            <person name="Chen X."/>
            <person name="Zhang X."/>
            <person name="Shao Z."/>
            <person name="Zhang J."/>
            <person name="Zhang M."/>
        </authorList>
    </citation>
    <scope>NUCLEOTIDE SEQUENCE</scope>
    <source>
        <strain evidence="10">PS10</strain>
    </source>
</reference>
<comment type="subcellular location">
    <subcellularLocation>
        <location evidence="8">Cytoplasm</location>
    </subcellularLocation>
</comment>
<organism evidence="10 11">
    <name type="scientific">Campylobacter gastrosuis</name>
    <dbReference type="NCBI Taxonomy" id="2974576"/>
    <lineage>
        <taxon>Bacteria</taxon>
        <taxon>Pseudomonadati</taxon>
        <taxon>Campylobacterota</taxon>
        <taxon>Epsilonproteobacteria</taxon>
        <taxon>Campylobacterales</taxon>
        <taxon>Campylobacteraceae</taxon>
        <taxon>Campylobacter</taxon>
    </lineage>
</organism>
<dbReference type="EC" id="5.1.1.7" evidence="3 8"/>
<sequence length="246" mass="27168">MKISKYNANGNDFAIFHTFFSKDRSDLAVKICDRQNGIGADGLIVILPHENAIKWEFYNSDGSHANMCGNGSRAAFLYAYKNGLIGKNSTLLTGAGVISGAVSDDVVEVELTSPKILDENLNEEGKTWHFYDTGVPHLVHFCQNLDDFSLDLARNLRQKYNANVNFAKIIDGKLFVRTFERGVEDETFACGTGMAACFYGAVRNFGLNEQVSVYPKSGEKLGLSLRNGKIFFSGAVRHTFDAVFYG</sequence>
<accession>A0ABT7HQA8</accession>
<feature type="binding site" evidence="8">
    <location>
        <begin position="180"/>
        <end position="181"/>
    </location>
    <ligand>
        <name>substrate</name>
    </ligand>
</feature>
<gene>
    <name evidence="8 10" type="primary">dapF</name>
    <name evidence="10" type="ORF">NYG85_06855</name>
</gene>
<dbReference type="SUPFAM" id="SSF54506">
    <property type="entry name" value="Diaminopimelate epimerase-like"/>
    <property type="match status" value="2"/>
</dbReference>
<evidence type="ECO:0000256" key="5">
    <source>
        <dbReference type="ARBA" id="ARBA00023154"/>
    </source>
</evidence>
<feature type="binding site" evidence="8">
    <location>
        <position position="11"/>
    </location>
    <ligand>
        <name>substrate</name>
    </ligand>
</feature>
<comment type="catalytic activity">
    <reaction evidence="7 8">
        <text>(2S,6S)-2,6-diaminopimelate = meso-2,6-diaminopimelate</text>
        <dbReference type="Rhea" id="RHEA:15393"/>
        <dbReference type="ChEBI" id="CHEBI:57609"/>
        <dbReference type="ChEBI" id="CHEBI:57791"/>
        <dbReference type="EC" id="5.1.1.7"/>
    </reaction>
</comment>
<dbReference type="Gene3D" id="3.10.310.10">
    <property type="entry name" value="Diaminopimelate Epimerase, Chain A, domain 1"/>
    <property type="match status" value="2"/>
</dbReference>
<feature type="binding site" evidence="8">
    <location>
        <begin position="191"/>
        <end position="192"/>
    </location>
    <ligand>
        <name>substrate</name>
    </ligand>
</feature>
<evidence type="ECO:0000256" key="7">
    <source>
        <dbReference type="ARBA" id="ARBA00051712"/>
    </source>
</evidence>
<comment type="caution">
    <text evidence="8">Lacks conserved residue(s) required for the propagation of feature annotation.</text>
</comment>
<evidence type="ECO:0000256" key="2">
    <source>
        <dbReference type="ARBA" id="ARBA00010219"/>
    </source>
</evidence>
<evidence type="ECO:0000256" key="9">
    <source>
        <dbReference type="PROSITE-ProRule" id="PRU10125"/>
    </source>
</evidence>
<keyword evidence="5 8" id="KW-0457">Lysine biosynthesis</keyword>
<evidence type="ECO:0000313" key="11">
    <source>
        <dbReference type="Proteomes" id="UP001173801"/>
    </source>
</evidence>
<feature type="binding site" evidence="8">
    <location>
        <position position="163"/>
    </location>
    <ligand>
        <name>substrate</name>
    </ligand>
</feature>
<evidence type="ECO:0000256" key="8">
    <source>
        <dbReference type="HAMAP-Rule" id="MF_00197"/>
    </source>
</evidence>
<comment type="pathway">
    <text evidence="1 8">Amino-acid biosynthesis; L-lysine biosynthesis via DAP pathway; DL-2,6-diaminopimelate from LL-2,6-diaminopimelate: step 1/1.</text>
</comment>
<comment type="similarity">
    <text evidence="2 8">Belongs to the diaminopimelate epimerase family.</text>
</comment>
<dbReference type="HAMAP" id="MF_00197">
    <property type="entry name" value="DAP_epimerase"/>
    <property type="match status" value="1"/>
</dbReference>